<dbReference type="RefSeq" id="WP_163660536.1">
    <property type="nucleotide sequence ID" value="NZ_QZCE01000001.1"/>
</dbReference>
<dbReference type="AlphaFoldDB" id="A0A6M0S2N6"/>
<feature type="transmembrane region" description="Helical" evidence="1">
    <location>
        <begin position="41"/>
        <end position="64"/>
    </location>
</feature>
<dbReference type="EMBL" id="QZCE01000001">
    <property type="protein sequence ID" value="NEZ62241.1"/>
    <property type="molecule type" value="Genomic_DNA"/>
</dbReference>
<proteinExistence type="predicted"/>
<feature type="transmembrane region" description="Helical" evidence="1">
    <location>
        <begin position="12"/>
        <end position="35"/>
    </location>
</feature>
<evidence type="ECO:0000256" key="1">
    <source>
        <dbReference type="SAM" id="Phobius"/>
    </source>
</evidence>
<name>A0A6M0S2N6_9CYAN</name>
<gene>
    <name evidence="2" type="ORF">D0962_05525</name>
</gene>
<feature type="transmembrane region" description="Helical" evidence="1">
    <location>
        <begin position="125"/>
        <end position="149"/>
    </location>
</feature>
<evidence type="ECO:0000313" key="3">
    <source>
        <dbReference type="Proteomes" id="UP000473574"/>
    </source>
</evidence>
<comment type="caution">
    <text evidence="2">The sequence shown here is derived from an EMBL/GenBank/DDBJ whole genome shotgun (WGS) entry which is preliminary data.</text>
</comment>
<organism evidence="2 3">
    <name type="scientific">Adonisia turfae CCMR0082</name>
    <dbReference type="NCBI Taxonomy" id="2304604"/>
    <lineage>
        <taxon>Bacteria</taxon>
        <taxon>Bacillati</taxon>
        <taxon>Cyanobacteriota</taxon>
        <taxon>Adonisia</taxon>
        <taxon>Adonisia turfae</taxon>
    </lineage>
</organism>
<keyword evidence="1" id="KW-0472">Membrane</keyword>
<keyword evidence="1" id="KW-1133">Transmembrane helix</keyword>
<dbReference type="Proteomes" id="UP000473574">
    <property type="component" value="Unassembled WGS sequence"/>
</dbReference>
<protein>
    <submittedName>
        <fullName evidence="2">Uncharacterized protein</fullName>
    </submittedName>
</protein>
<accession>A0A6M0S2N6</accession>
<keyword evidence="1" id="KW-0812">Transmembrane</keyword>
<feature type="transmembrane region" description="Helical" evidence="1">
    <location>
        <begin position="92"/>
        <end position="113"/>
    </location>
</feature>
<sequence length="159" mass="17442">MPSSSPAPKPTANFFTSALLLFGGSFGGTHLTALVAPYSQWSGVVGFLMFPIAFMTGMQMWPWIDRRVERIRSIPNRVRKIKPIASRRSKGIIGPWSFVITSIATSILSGLILTPPAMQIVVDPGYRVLITAGAIYGIICWILIQLGYLQQANVYPKDS</sequence>
<reference evidence="2 3" key="1">
    <citation type="journal article" date="2020" name="Microb. Ecol.">
        <title>Ecogenomics of the Marine Benthic Filamentous Cyanobacterium Adonisia.</title>
        <authorList>
            <person name="Walter J.M."/>
            <person name="Coutinho F.H."/>
            <person name="Leomil L."/>
            <person name="Hargreaves P.I."/>
            <person name="Campeao M.E."/>
            <person name="Vieira V.V."/>
            <person name="Silva B.S."/>
            <person name="Fistarol G.O."/>
            <person name="Salomon P.S."/>
            <person name="Sawabe T."/>
            <person name="Mino S."/>
            <person name="Hosokawa M."/>
            <person name="Miyashita H."/>
            <person name="Maruyama F."/>
            <person name="van Verk M.C."/>
            <person name="Dutilh B.E."/>
            <person name="Thompson C.C."/>
            <person name="Thompson F.L."/>
        </authorList>
    </citation>
    <scope>NUCLEOTIDE SEQUENCE [LARGE SCALE GENOMIC DNA]</scope>
    <source>
        <strain evidence="2 3">CCMR0082</strain>
    </source>
</reference>
<evidence type="ECO:0000313" key="2">
    <source>
        <dbReference type="EMBL" id="NEZ62241.1"/>
    </source>
</evidence>